<dbReference type="VEuPathDB" id="VectorBase:ACON2_034528"/>
<feature type="compositionally biased region" description="Pro residues" evidence="4">
    <location>
        <begin position="1"/>
        <end position="15"/>
    </location>
</feature>
<feature type="compositionally biased region" description="Low complexity" evidence="4">
    <location>
        <begin position="222"/>
        <end position="237"/>
    </location>
</feature>
<feature type="region of interest" description="Disordered" evidence="4">
    <location>
        <begin position="198"/>
        <end position="261"/>
    </location>
</feature>
<proteinExistence type="predicted"/>
<dbReference type="PANTHER" id="PTHR22619">
    <property type="entry name" value="ZINC FINGER SWIM DOMAIN CONTAINING PROTEIN 4, 5, 6"/>
    <property type="match status" value="1"/>
</dbReference>
<name>A0A8W7PUL1_ANOCL</name>
<dbReference type="EnsemblMetazoa" id="ACOM037918-RA">
    <property type="protein sequence ID" value="ACOM037918-PA.1"/>
    <property type="gene ID" value="ACOM037918"/>
</dbReference>
<feature type="compositionally biased region" description="Low complexity" evidence="4">
    <location>
        <begin position="16"/>
        <end position="37"/>
    </location>
</feature>
<evidence type="ECO:0000256" key="1">
    <source>
        <dbReference type="ARBA" id="ARBA00022723"/>
    </source>
</evidence>
<evidence type="ECO:0000256" key="2">
    <source>
        <dbReference type="ARBA" id="ARBA00022771"/>
    </source>
</evidence>
<dbReference type="GO" id="GO:0008270">
    <property type="term" value="F:zinc ion binding"/>
    <property type="evidence" value="ECO:0007669"/>
    <property type="project" value="UniProtKB-KW"/>
</dbReference>
<dbReference type="InterPro" id="IPR048370">
    <property type="entry name" value="ZSWIM4-8_C"/>
</dbReference>
<keyword evidence="1" id="KW-0479">Metal-binding</keyword>
<feature type="region of interest" description="Disordered" evidence="4">
    <location>
        <begin position="296"/>
        <end position="328"/>
    </location>
</feature>
<feature type="domain" description="ZSWIM4-8 C-terminal" evidence="5">
    <location>
        <begin position="68"/>
        <end position="179"/>
    </location>
</feature>
<dbReference type="PANTHER" id="PTHR22619:SF1">
    <property type="entry name" value="ZINC FINGER SWIM DOMAIN-CONTAINING PROTEIN 8"/>
    <property type="match status" value="1"/>
</dbReference>
<accession>A0A8W7PUL1</accession>
<dbReference type="Pfam" id="PF21055">
    <property type="entry name" value="ZSWIM4-8_C"/>
    <property type="match status" value="1"/>
</dbReference>
<reference evidence="6" key="1">
    <citation type="submission" date="2022-08" db="UniProtKB">
        <authorList>
            <consortium name="EnsemblMetazoa"/>
        </authorList>
    </citation>
    <scope>IDENTIFICATION</scope>
</reference>
<dbReference type="Proteomes" id="UP000075882">
    <property type="component" value="Unassembled WGS sequence"/>
</dbReference>
<sequence>MPRPGQQQPPPPPQQQQPHVGGPPYGAAAAYGPTAVTGGAGQPPPAGTGGSSSGGPVRARHPHHSNTAQLRYLLATYNAGMLALETLARRVHDDRPQAKYARNPPYGEDVKWLLRISKKLGTQYLHQFCVCVVNSIVSPFVLHEVAIESAHYLSRNNPALVMHHLRSALTPLMNKCQSIATEPTGTSTLLGSKAPVTTSATVGMPTQSAKQQQLRHTKQHVPPSLASAAATTSRPLSDAFTSSSRKPGATGTAPTSTHRIALPVGHKIDGASTNDTHVGNVMQQQQHSVVSLPTSAAAGAPYQLQQHRQQQQQQQQQQQHGPNPIGLD</sequence>
<protein>
    <recommendedName>
        <fullName evidence="5">ZSWIM4-8 C-terminal domain-containing protein</fullName>
    </recommendedName>
</protein>
<dbReference type="GO" id="GO:0031462">
    <property type="term" value="C:Cul2-RING ubiquitin ligase complex"/>
    <property type="evidence" value="ECO:0007669"/>
    <property type="project" value="TreeGrafter"/>
</dbReference>
<evidence type="ECO:0000256" key="3">
    <source>
        <dbReference type="ARBA" id="ARBA00022833"/>
    </source>
</evidence>
<feature type="region of interest" description="Disordered" evidence="4">
    <location>
        <begin position="1"/>
        <end position="63"/>
    </location>
</feature>
<evidence type="ECO:0000313" key="6">
    <source>
        <dbReference type="EnsemblMetazoa" id="ACOM037918-PA.1"/>
    </source>
</evidence>
<keyword evidence="2" id="KW-0863">Zinc-finger</keyword>
<dbReference type="VEuPathDB" id="VectorBase:ACON2_033369"/>
<evidence type="ECO:0000259" key="5">
    <source>
        <dbReference type="Pfam" id="PF21055"/>
    </source>
</evidence>
<keyword evidence="3" id="KW-0862">Zinc</keyword>
<evidence type="ECO:0000256" key="4">
    <source>
        <dbReference type="SAM" id="MobiDB-lite"/>
    </source>
</evidence>
<feature type="compositionally biased region" description="Low complexity" evidence="4">
    <location>
        <begin position="303"/>
        <end position="319"/>
    </location>
</feature>
<organism evidence="6">
    <name type="scientific">Anopheles coluzzii</name>
    <name type="common">African malaria mosquito</name>
    <dbReference type="NCBI Taxonomy" id="1518534"/>
    <lineage>
        <taxon>Eukaryota</taxon>
        <taxon>Metazoa</taxon>
        <taxon>Ecdysozoa</taxon>
        <taxon>Arthropoda</taxon>
        <taxon>Hexapoda</taxon>
        <taxon>Insecta</taxon>
        <taxon>Pterygota</taxon>
        <taxon>Neoptera</taxon>
        <taxon>Endopterygota</taxon>
        <taxon>Diptera</taxon>
        <taxon>Nematocera</taxon>
        <taxon>Culicoidea</taxon>
        <taxon>Culicidae</taxon>
        <taxon>Anophelinae</taxon>
        <taxon>Anopheles</taxon>
    </lineage>
</organism>
<feature type="compositionally biased region" description="Polar residues" evidence="4">
    <location>
        <begin position="198"/>
        <end position="212"/>
    </location>
</feature>
<dbReference type="AlphaFoldDB" id="A0A8W7PUL1"/>